<evidence type="ECO:0000313" key="1">
    <source>
        <dbReference type="EMBL" id="SBW06184.1"/>
    </source>
</evidence>
<organism evidence="1">
    <name type="scientific">uncultured Desulfovibrio sp</name>
    <dbReference type="NCBI Taxonomy" id="167968"/>
    <lineage>
        <taxon>Bacteria</taxon>
        <taxon>Pseudomonadati</taxon>
        <taxon>Thermodesulfobacteriota</taxon>
        <taxon>Desulfovibrionia</taxon>
        <taxon>Desulfovibrionales</taxon>
        <taxon>Desulfovibrionaceae</taxon>
        <taxon>Desulfovibrio</taxon>
        <taxon>environmental samples</taxon>
    </lineage>
</organism>
<protein>
    <submittedName>
        <fullName evidence="1">Mu-like prophage FluMu protein com (Modular protein)</fullName>
    </submittedName>
</protein>
<dbReference type="EMBL" id="FLUP01000001">
    <property type="protein sequence ID" value="SBW06184.1"/>
    <property type="molecule type" value="Genomic_DNA"/>
</dbReference>
<accession>A0A212K375</accession>
<gene>
    <name evidence="1" type="ORF">KM92DES2_12156</name>
</gene>
<dbReference type="Pfam" id="PF10122">
    <property type="entry name" value="Zn_ribbon_Com"/>
    <property type="match status" value="1"/>
</dbReference>
<dbReference type="AlphaFoldDB" id="A0A212K375"/>
<name>A0A212K375_9BACT</name>
<proteinExistence type="predicted"/>
<reference evidence="1" key="1">
    <citation type="submission" date="2016-04" db="EMBL/GenBank/DDBJ databases">
        <authorList>
            <person name="Evans L.H."/>
            <person name="Alamgir A."/>
            <person name="Owens N."/>
            <person name="Weber N.D."/>
            <person name="Virtaneva K."/>
            <person name="Barbian K."/>
            <person name="Babar A."/>
            <person name="Rosenke K."/>
        </authorList>
    </citation>
    <scope>NUCLEOTIDE SEQUENCE</scope>
    <source>
        <strain evidence="1">92-2</strain>
    </source>
</reference>
<sequence length="61" mass="7040">MRVTTTQSLPELRCQHCGKKLAEGYVDLLVIKCPRCRTYNTLRTDCHRCEADNLQSPAQHH</sequence>
<dbReference type="RefSeq" id="WP_227119398.1">
    <property type="nucleotide sequence ID" value="NZ_LT598928.1"/>
</dbReference>
<dbReference type="InterPro" id="IPR019294">
    <property type="entry name" value="Translation_reg_Com"/>
</dbReference>